<reference evidence="2" key="1">
    <citation type="submission" date="2022-06" db="EMBL/GenBank/DDBJ databases">
        <title>Genome sequencing of Brevibacillus sp. BB3-R1.</title>
        <authorList>
            <person name="Heo J."/>
            <person name="Lee D."/>
            <person name="Won M."/>
            <person name="Han B.-H."/>
            <person name="Hong S.-B."/>
            <person name="Kwon S.-W."/>
        </authorList>
    </citation>
    <scope>NUCLEOTIDE SEQUENCE</scope>
    <source>
        <strain evidence="2">BB3-R1</strain>
    </source>
</reference>
<gene>
    <name evidence="2" type="ORF">NDK47_16745</name>
</gene>
<keyword evidence="3" id="KW-1185">Reference proteome</keyword>
<organism evidence="2 3">
    <name type="scientific">Brevibacillus ruminantium</name>
    <dbReference type="NCBI Taxonomy" id="2950604"/>
    <lineage>
        <taxon>Bacteria</taxon>
        <taxon>Bacillati</taxon>
        <taxon>Bacillota</taxon>
        <taxon>Bacilli</taxon>
        <taxon>Bacillales</taxon>
        <taxon>Paenibacillaceae</taxon>
        <taxon>Brevibacillus</taxon>
    </lineage>
</organism>
<dbReference type="InterPro" id="IPR025736">
    <property type="entry name" value="PucR_C-HTH_dom"/>
</dbReference>
<dbReference type="Pfam" id="PF13556">
    <property type="entry name" value="HTH_30"/>
    <property type="match status" value="1"/>
</dbReference>
<sequence>MYEWKKAAEKVRQATGLPISYFYGKEHEVAQKMRQWKKDGWEIVAYSFSPEESSLVAIPSDAWEGVSRTLLSLLFSEPPEREKDTGGSLHAQLTSWLTAIVAGGPALPPEGLVQQWHWQEPRLPFLLEHARDEGSHLWTALTPMLDDFFKGAPPSAFLLSSSYFLLAVPVSSLGKSLDLETRMEWASSLHDLITTECMENVRVIAGEPIDQPSLLDDALSKALTLSRTLRKFRSKTMVACTSHFPLERWALLLPSETQASLLRTVEEMMPLPQLSSEQIETLEAFFALQLNISETARQLFLHRNTLIYRLDKLTEQTGLDPRQFTEAVLLQLLLLFRQK</sequence>
<dbReference type="PANTHER" id="PTHR33744">
    <property type="entry name" value="CARBOHYDRATE DIACID REGULATOR"/>
    <property type="match status" value="1"/>
</dbReference>
<dbReference type="Gene3D" id="1.10.10.2840">
    <property type="entry name" value="PucR C-terminal helix-turn-helix domain"/>
    <property type="match status" value="1"/>
</dbReference>
<evidence type="ECO:0000259" key="1">
    <source>
        <dbReference type="Pfam" id="PF13556"/>
    </source>
</evidence>
<dbReference type="InterPro" id="IPR009057">
    <property type="entry name" value="Homeodomain-like_sf"/>
</dbReference>
<dbReference type="InterPro" id="IPR042070">
    <property type="entry name" value="PucR_C-HTH_sf"/>
</dbReference>
<proteinExistence type="predicted"/>
<dbReference type="RefSeq" id="WP_251870892.1">
    <property type="nucleotide sequence ID" value="NZ_CP098755.1"/>
</dbReference>
<dbReference type="EMBL" id="CP098755">
    <property type="protein sequence ID" value="USG63813.1"/>
    <property type="molecule type" value="Genomic_DNA"/>
</dbReference>
<accession>A0ABY4W9T1</accession>
<feature type="domain" description="PucR C-terminal helix-turn-helix" evidence="1">
    <location>
        <begin position="279"/>
        <end position="334"/>
    </location>
</feature>
<dbReference type="InterPro" id="IPR051448">
    <property type="entry name" value="CdaR-like_regulators"/>
</dbReference>
<evidence type="ECO:0000313" key="2">
    <source>
        <dbReference type="EMBL" id="USG63813.1"/>
    </source>
</evidence>
<dbReference type="SUPFAM" id="SSF46689">
    <property type="entry name" value="Homeodomain-like"/>
    <property type="match status" value="1"/>
</dbReference>
<dbReference type="PANTHER" id="PTHR33744:SF15">
    <property type="entry name" value="CARBOHYDRATE DIACID REGULATOR"/>
    <property type="match status" value="1"/>
</dbReference>
<protein>
    <submittedName>
        <fullName evidence="2">Helix-turn-helix domain-containing protein</fullName>
    </submittedName>
</protein>
<evidence type="ECO:0000313" key="3">
    <source>
        <dbReference type="Proteomes" id="UP001056500"/>
    </source>
</evidence>
<name>A0ABY4W9T1_9BACL</name>
<dbReference type="Proteomes" id="UP001056500">
    <property type="component" value="Chromosome"/>
</dbReference>